<dbReference type="GeneID" id="27688268"/>
<dbReference type="OrthoDB" id="10281357at2759"/>
<dbReference type="VEuPathDB" id="FungiDB:SPPG_04839"/>
<organism evidence="2 3">
    <name type="scientific">Spizellomyces punctatus (strain DAOM BR117)</name>
    <dbReference type="NCBI Taxonomy" id="645134"/>
    <lineage>
        <taxon>Eukaryota</taxon>
        <taxon>Fungi</taxon>
        <taxon>Fungi incertae sedis</taxon>
        <taxon>Chytridiomycota</taxon>
        <taxon>Chytridiomycota incertae sedis</taxon>
        <taxon>Chytridiomycetes</taxon>
        <taxon>Spizellomycetales</taxon>
        <taxon>Spizellomycetaceae</taxon>
        <taxon>Spizellomyces</taxon>
    </lineage>
</organism>
<evidence type="ECO:0000313" key="2">
    <source>
        <dbReference type="EMBL" id="KND00529.1"/>
    </source>
</evidence>
<sequence length="106" mass="11869">MDTLFQSIALSNPRTPLSSSTSPDFSDPISEDEPSHVEACTSDEIVKETYKATQKQAVESVKAIVDSLDDDAWMFVRNKVVKRRGCAGKRNKRIGEEIAEWLRVNP</sequence>
<dbReference type="EMBL" id="KQ257456">
    <property type="protein sequence ID" value="KND00529.1"/>
    <property type="molecule type" value="Genomic_DNA"/>
</dbReference>
<feature type="region of interest" description="Disordered" evidence="1">
    <location>
        <begin position="1"/>
        <end position="37"/>
    </location>
</feature>
<evidence type="ECO:0000256" key="1">
    <source>
        <dbReference type="SAM" id="MobiDB-lite"/>
    </source>
</evidence>
<proteinExistence type="predicted"/>
<accession>A0A0L0HI71</accession>
<dbReference type="RefSeq" id="XP_016608568.1">
    <property type="nucleotide sequence ID" value="XM_016753078.1"/>
</dbReference>
<name>A0A0L0HI71_SPIPD</name>
<protein>
    <submittedName>
        <fullName evidence="2">Uncharacterized protein</fullName>
    </submittedName>
</protein>
<dbReference type="Proteomes" id="UP000053201">
    <property type="component" value="Unassembled WGS sequence"/>
</dbReference>
<keyword evidence="3" id="KW-1185">Reference proteome</keyword>
<gene>
    <name evidence="2" type="ORF">SPPG_04839</name>
</gene>
<dbReference type="InParanoid" id="A0A0L0HI71"/>
<feature type="compositionally biased region" description="Polar residues" evidence="1">
    <location>
        <begin position="1"/>
        <end position="24"/>
    </location>
</feature>
<dbReference type="AlphaFoldDB" id="A0A0L0HI71"/>
<evidence type="ECO:0000313" key="3">
    <source>
        <dbReference type="Proteomes" id="UP000053201"/>
    </source>
</evidence>
<reference evidence="2 3" key="1">
    <citation type="submission" date="2009-08" db="EMBL/GenBank/DDBJ databases">
        <title>The Genome Sequence of Spizellomyces punctatus strain DAOM BR117.</title>
        <authorList>
            <consortium name="The Broad Institute Genome Sequencing Platform"/>
            <person name="Russ C."/>
            <person name="Cuomo C."/>
            <person name="Shea T."/>
            <person name="Young S.K."/>
            <person name="Zeng Q."/>
            <person name="Koehrsen M."/>
            <person name="Haas B."/>
            <person name="Borodovsky M."/>
            <person name="Guigo R."/>
            <person name="Alvarado L."/>
            <person name="Berlin A."/>
            <person name="Bochicchio J."/>
            <person name="Borenstein D."/>
            <person name="Chapman S."/>
            <person name="Chen Z."/>
            <person name="Engels R."/>
            <person name="Freedman E."/>
            <person name="Gellesch M."/>
            <person name="Goldberg J."/>
            <person name="Griggs A."/>
            <person name="Gujja S."/>
            <person name="Heiman D."/>
            <person name="Hepburn T."/>
            <person name="Howarth C."/>
            <person name="Jen D."/>
            <person name="Larson L."/>
            <person name="Lewis B."/>
            <person name="Mehta T."/>
            <person name="Park D."/>
            <person name="Pearson M."/>
            <person name="Roberts A."/>
            <person name="Saif S."/>
            <person name="Shenoy N."/>
            <person name="Sisk P."/>
            <person name="Stolte C."/>
            <person name="Sykes S."/>
            <person name="Thomson T."/>
            <person name="Walk T."/>
            <person name="White J."/>
            <person name="Yandava C."/>
            <person name="Burger G."/>
            <person name="Gray M.W."/>
            <person name="Holland P.W.H."/>
            <person name="King N."/>
            <person name="Lang F.B.F."/>
            <person name="Roger A.J."/>
            <person name="Ruiz-Trillo I."/>
            <person name="Lander E."/>
            <person name="Nusbaum C."/>
        </authorList>
    </citation>
    <scope>NUCLEOTIDE SEQUENCE [LARGE SCALE GENOMIC DNA]</scope>
    <source>
        <strain evidence="2 3">DAOM BR117</strain>
    </source>
</reference>